<feature type="binding site" evidence="11">
    <location>
        <position position="193"/>
    </location>
    <ligand>
        <name>Zn(2+)</name>
        <dbReference type="ChEBI" id="CHEBI:29105"/>
        <note>catalytic</note>
    </ligand>
</feature>
<keyword evidence="6 11" id="KW-0378">Hydrolase</keyword>
<dbReference type="OrthoDB" id="28389at2157"/>
<evidence type="ECO:0000256" key="7">
    <source>
        <dbReference type="ARBA" id="ARBA00022833"/>
    </source>
</evidence>
<feature type="domain" description="Peptidase M48" evidence="13">
    <location>
        <begin position="130"/>
        <end position="371"/>
    </location>
</feature>
<feature type="transmembrane region" description="Helical" evidence="11">
    <location>
        <begin position="48"/>
        <end position="70"/>
    </location>
</feature>
<dbReference type="InterPro" id="IPR050083">
    <property type="entry name" value="HtpX_protease"/>
</dbReference>
<comment type="similarity">
    <text evidence="1 11">Belongs to the peptidase M48B family.</text>
</comment>
<feature type="transmembrane region" description="Helical" evidence="11">
    <location>
        <begin position="251"/>
        <end position="278"/>
    </location>
</feature>
<feature type="active site" evidence="11">
    <location>
        <position position="194"/>
    </location>
</feature>
<keyword evidence="7 11" id="KW-0862">Zinc</keyword>
<evidence type="ECO:0000256" key="5">
    <source>
        <dbReference type="ARBA" id="ARBA00022723"/>
    </source>
</evidence>
<dbReference type="Pfam" id="PF01435">
    <property type="entry name" value="Peptidase_M48"/>
    <property type="match status" value="1"/>
</dbReference>
<evidence type="ECO:0000256" key="11">
    <source>
        <dbReference type="HAMAP-Rule" id="MF_00188"/>
    </source>
</evidence>
<dbReference type="EC" id="3.4.24.-" evidence="11"/>
<keyword evidence="14" id="KW-0346">Stress response</keyword>
<dbReference type="Gene3D" id="3.30.2010.10">
    <property type="entry name" value="Metalloproteases ('zincins'), catalytic domain"/>
    <property type="match status" value="1"/>
</dbReference>
<feature type="binding site" evidence="11">
    <location>
        <position position="197"/>
    </location>
    <ligand>
        <name>Zn(2+)</name>
        <dbReference type="ChEBI" id="CHEBI:29105"/>
        <note>catalytic</note>
    </ligand>
</feature>
<evidence type="ECO:0000256" key="2">
    <source>
        <dbReference type="ARBA" id="ARBA00022475"/>
    </source>
</evidence>
<keyword evidence="10 11" id="KW-0472">Membrane</keyword>
<keyword evidence="3 11" id="KW-0645">Protease</keyword>
<keyword evidence="4 11" id="KW-0812">Transmembrane</keyword>
<sequence>MSPSIPSSGSAERSLSHDEDAGPLDSGRSDAQRGPGAPGSDRGLRIRMLVATALVVALPFAFVYAFVFLINAVGLPLLEWANERPYTGEVYVNPVFLAVVVLGGLAVQYRYGPRTVLRSVGARRVSPDEYPELHAAVTRLAAQADLPAPDVAVKHTDLPNAFAVGTPGDGTVVVTTGLLDRLDGDELDAVIAHELSHLANRDASLMTVAWVLPTVTYYVAVLAFYVLYGLYNFLRFGGGGGGGDRDGRALLVGLVVITVSALLTLTVSAMFWFGSVLIHRVLSRYREYAADRGAAEITGSPAALASALRTVDEAMPEVPDRDLRELDGGAEALYLAPLEARAFGDKELVSTDVFPETHPPTRDRIARLRELAGEET</sequence>
<evidence type="ECO:0000256" key="8">
    <source>
        <dbReference type="ARBA" id="ARBA00022989"/>
    </source>
</evidence>
<comment type="subcellular location">
    <subcellularLocation>
        <location evidence="11">Cell membrane</location>
        <topology evidence="11">Multi-pass membrane protein</topology>
    </subcellularLocation>
</comment>
<keyword evidence="15" id="KW-1185">Reference proteome</keyword>
<dbReference type="RefSeq" id="WP_149797962.1">
    <property type="nucleotide sequence ID" value="NZ_FNBO01000003.1"/>
</dbReference>
<dbReference type="Proteomes" id="UP000324020">
    <property type="component" value="Unassembled WGS sequence"/>
</dbReference>
<feature type="compositionally biased region" description="Polar residues" evidence="12">
    <location>
        <begin position="1"/>
        <end position="13"/>
    </location>
</feature>
<reference evidence="14 15" key="1">
    <citation type="submission" date="2016-10" db="EMBL/GenBank/DDBJ databases">
        <authorList>
            <person name="Varghese N."/>
            <person name="Submissions S."/>
        </authorList>
    </citation>
    <scope>NUCLEOTIDE SEQUENCE [LARGE SCALE GENOMIC DNA]</scope>
    <source>
        <strain evidence="14 15">CGMCC 1.3527</strain>
    </source>
</reference>
<evidence type="ECO:0000256" key="6">
    <source>
        <dbReference type="ARBA" id="ARBA00022801"/>
    </source>
</evidence>
<evidence type="ECO:0000256" key="4">
    <source>
        <dbReference type="ARBA" id="ARBA00022692"/>
    </source>
</evidence>
<keyword evidence="2 11" id="KW-1003">Cell membrane</keyword>
<evidence type="ECO:0000256" key="3">
    <source>
        <dbReference type="ARBA" id="ARBA00022670"/>
    </source>
</evidence>
<feature type="binding site" evidence="11">
    <location>
        <position position="287"/>
    </location>
    <ligand>
        <name>Zn(2+)</name>
        <dbReference type="ChEBI" id="CHEBI:29105"/>
        <note>catalytic</note>
    </ligand>
</feature>
<evidence type="ECO:0000256" key="12">
    <source>
        <dbReference type="SAM" id="MobiDB-lite"/>
    </source>
</evidence>
<dbReference type="EMBL" id="FNBO01000003">
    <property type="protein sequence ID" value="SDF28622.1"/>
    <property type="molecule type" value="Genomic_DNA"/>
</dbReference>
<dbReference type="AlphaFoldDB" id="A0A1G7JUQ1"/>
<evidence type="ECO:0000256" key="10">
    <source>
        <dbReference type="ARBA" id="ARBA00023136"/>
    </source>
</evidence>
<name>A0A1G7JUQ1_9EURY</name>
<dbReference type="HAMAP" id="MF_00188">
    <property type="entry name" value="Pept_M48_protease_HtpX"/>
    <property type="match status" value="1"/>
</dbReference>
<comment type="cofactor">
    <cofactor evidence="11">
        <name>Zn(2+)</name>
        <dbReference type="ChEBI" id="CHEBI:29105"/>
    </cofactor>
    <text evidence="11">Binds 1 zinc ion per subunit.</text>
</comment>
<gene>
    <name evidence="11" type="primary">htpX</name>
    <name evidence="14" type="ORF">SAMN04488067_10394</name>
</gene>
<evidence type="ECO:0000313" key="15">
    <source>
        <dbReference type="Proteomes" id="UP000324020"/>
    </source>
</evidence>
<dbReference type="InterPro" id="IPR001915">
    <property type="entry name" value="Peptidase_M48"/>
</dbReference>
<evidence type="ECO:0000256" key="9">
    <source>
        <dbReference type="ARBA" id="ARBA00023049"/>
    </source>
</evidence>
<dbReference type="PANTHER" id="PTHR43221">
    <property type="entry name" value="PROTEASE HTPX"/>
    <property type="match status" value="1"/>
</dbReference>
<organism evidence="14 15">
    <name type="scientific">Halorubrum xinjiangense</name>
    <dbReference type="NCBI Taxonomy" id="261291"/>
    <lineage>
        <taxon>Archaea</taxon>
        <taxon>Methanobacteriati</taxon>
        <taxon>Methanobacteriota</taxon>
        <taxon>Stenosarchaea group</taxon>
        <taxon>Halobacteria</taxon>
        <taxon>Halobacteriales</taxon>
        <taxon>Haloferacaceae</taxon>
        <taxon>Halorubrum</taxon>
    </lineage>
</organism>
<dbReference type="GO" id="GO:0008270">
    <property type="term" value="F:zinc ion binding"/>
    <property type="evidence" value="ECO:0007669"/>
    <property type="project" value="UniProtKB-UniRule"/>
</dbReference>
<dbReference type="GO" id="GO:0005886">
    <property type="term" value="C:plasma membrane"/>
    <property type="evidence" value="ECO:0007669"/>
    <property type="project" value="UniProtKB-SubCell"/>
</dbReference>
<dbReference type="GO" id="GO:0004222">
    <property type="term" value="F:metalloendopeptidase activity"/>
    <property type="evidence" value="ECO:0007669"/>
    <property type="project" value="UniProtKB-UniRule"/>
</dbReference>
<accession>A0A1G7JUQ1</accession>
<proteinExistence type="inferred from homology"/>
<dbReference type="GO" id="GO:0006508">
    <property type="term" value="P:proteolysis"/>
    <property type="evidence" value="ECO:0007669"/>
    <property type="project" value="UniProtKB-KW"/>
</dbReference>
<dbReference type="CDD" id="cd07327">
    <property type="entry name" value="M48B_HtpX_like"/>
    <property type="match status" value="1"/>
</dbReference>
<feature type="transmembrane region" description="Helical" evidence="11">
    <location>
        <begin position="208"/>
        <end position="231"/>
    </location>
</feature>
<evidence type="ECO:0000259" key="13">
    <source>
        <dbReference type="Pfam" id="PF01435"/>
    </source>
</evidence>
<evidence type="ECO:0000313" key="14">
    <source>
        <dbReference type="EMBL" id="SDF28622.1"/>
    </source>
</evidence>
<feature type="transmembrane region" description="Helical" evidence="11">
    <location>
        <begin position="90"/>
        <end position="109"/>
    </location>
</feature>
<feature type="region of interest" description="Disordered" evidence="12">
    <location>
        <begin position="1"/>
        <end position="40"/>
    </location>
</feature>
<dbReference type="InterPro" id="IPR022919">
    <property type="entry name" value="Pept_M48_protease_HtpX"/>
</dbReference>
<dbReference type="PANTHER" id="PTHR43221:SF2">
    <property type="entry name" value="PROTEASE HTPX HOMOLOG"/>
    <property type="match status" value="1"/>
</dbReference>
<keyword evidence="8 11" id="KW-1133">Transmembrane helix</keyword>
<evidence type="ECO:0000256" key="1">
    <source>
        <dbReference type="ARBA" id="ARBA00009779"/>
    </source>
</evidence>
<keyword evidence="5 11" id="KW-0479">Metal-binding</keyword>
<keyword evidence="9 11" id="KW-0482">Metalloprotease</keyword>
<protein>
    <recommendedName>
        <fullName evidence="11">Protease HtpX homolog</fullName>
        <ecNumber evidence="11">3.4.24.-</ecNumber>
    </recommendedName>
</protein>